<reference evidence="2" key="1">
    <citation type="journal article" date="2015" name="Nat. Genet.">
        <title>The genome and transcriptome of the zoonotic hookworm Ancylostoma ceylanicum identify infection-specific gene families.</title>
        <authorList>
            <person name="Schwarz E.M."/>
            <person name="Hu Y."/>
            <person name="Antoshechkin I."/>
            <person name="Miller M.M."/>
            <person name="Sternberg P.W."/>
            <person name="Aroian R.V."/>
        </authorList>
    </citation>
    <scope>NUCLEOTIDE SEQUENCE</scope>
    <source>
        <strain evidence="2">HY135</strain>
    </source>
</reference>
<dbReference type="EMBL" id="JARK01001385">
    <property type="protein sequence ID" value="EYC11914.1"/>
    <property type="molecule type" value="Genomic_DNA"/>
</dbReference>
<dbReference type="Proteomes" id="UP000024635">
    <property type="component" value="Unassembled WGS sequence"/>
</dbReference>
<keyword evidence="2" id="KW-1185">Reference proteome</keyword>
<gene>
    <name evidence="1" type="primary">Acey_s0049.g1851</name>
    <name evidence="1" type="ORF">Y032_0049g1851</name>
</gene>
<name>A0A016U9C4_9BILA</name>
<dbReference type="AlphaFoldDB" id="A0A016U9C4"/>
<proteinExistence type="predicted"/>
<evidence type="ECO:0000313" key="2">
    <source>
        <dbReference type="Proteomes" id="UP000024635"/>
    </source>
</evidence>
<sequence>MAMPCFVVVIAFPYYGYGLHRKTQAAVFGLRPTRFHWQIWRTLLHEVRTTCPALVVVCSSKNHVCGE</sequence>
<evidence type="ECO:0000313" key="1">
    <source>
        <dbReference type="EMBL" id="EYC11914.1"/>
    </source>
</evidence>
<protein>
    <submittedName>
        <fullName evidence="1">Uncharacterized protein</fullName>
    </submittedName>
</protein>
<accession>A0A016U9C4</accession>
<comment type="caution">
    <text evidence="1">The sequence shown here is derived from an EMBL/GenBank/DDBJ whole genome shotgun (WGS) entry which is preliminary data.</text>
</comment>
<organism evidence="1 2">
    <name type="scientific">Ancylostoma ceylanicum</name>
    <dbReference type="NCBI Taxonomy" id="53326"/>
    <lineage>
        <taxon>Eukaryota</taxon>
        <taxon>Metazoa</taxon>
        <taxon>Ecdysozoa</taxon>
        <taxon>Nematoda</taxon>
        <taxon>Chromadorea</taxon>
        <taxon>Rhabditida</taxon>
        <taxon>Rhabditina</taxon>
        <taxon>Rhabditomorpha</taxon>
        <taxon>Strongyloidea</taxon>
        <taxon>Ancylostomatidae</taxon>
        <taxon>Ancylostomatinae</taxon>
        <taxon>Ancylostoma</taxon>
    </lineage>
</organism>